<gene>
    <name evidence="2" type="ordered locus">AM1_0061</name>
    <name evidence="3" type="ordered locus">AM1_0873</name>
    <name evidence="4" type="ordered locus">AM1_2403</name>
    <name evidence="5" type="ordered locus">AM1_2476</name>
</gene>
<dbReference type="eggNOG" id="COG2963">
    <property type="taxonomic scope" value="Bacteria"/>
</dbReference>
<accession>B0BYN0</accession>
<evidence type="ECO:0000313" key="5">
    <source>
        <dbReference type="EMBL" id="ABW27484.1"/>
    </source>
</evidence>
<proteinExistence type="predicted"/>
<dbReference type="EMBL" id="CP000828">
    <property type="protein sequence ID" value="ABW27484.1"/>
    <property type="molecule type" value="Genomic_DNA"/>
</dbReference>
<protein>
    <submittedName>
        <fullName evidence="3">Transposase</fullName>
    </submittedName>
</protein>
<evidence type="ECO:0000313" key="2">
    <source>
        <dbReference type="EMBL" id="ABW25149.1"/>
    </source>
</evidence>
<dbReference type="EMBL" id="CP000828">
    <property type="protein sequence ID" value="ABW27413.1"/>
    <property type="molecule type" value="Genomic_DNA"/>
</dbReference>
<feature type="coiled-coil region" evidence="1">
    <location>
        <begin position="55"/>
        <end position="89"/>
    </location>
</feature>
<name>B0BYN0_ACAM1</name>
<dbReference type="GO" id="GO:0004803">
    <property type="term" value="F:transposase activity"/>
    <property type="evidence" value="ECO:0007669"/>
    <property type="project" value="InterPro"/>
</dbReference>
<dbReference type="Proteomes" id="UP000000268">
    <property type="component" value="Chromosome"/>
</dbReference>
<organism evidence="3 6">
    <name type="scientific">Acaryochloris marina (strain MBIC 11017)</name>
    <dbReference type="NCBI Taxonomy" id="329726"/>
    <lineage>
        <taxon>Bacteria</taxon>
        <taxon>Bacillati</taxon>
        <taxon>Cyanobacteriota</taxon>
        <taxon>Cyanophyceae</taxon>
        <taxon>Acaryochloridales</taxon>
        <taxon>Acaryochloridaceae</taxon>
        <taxon>Acaryochloris</taxon>
    </lineage>
</organism>
<dbReference type="HOGENOM" id="CLU_027402_36_2_3"/>
<reference evidence="3 6" key="1">
    <citation type="journal article" date="2008" name="Proc. Natl. Acad. Sci. U.S.A.">
        <title>Niche adaptation and genome expansion in the chlorophyll d-producing cyanobacterium Acaryochloris marina.</title>
        <authorList>
            <person name="Swingley W.D."/>
            <person name="Chen M."/>
            <person name="Cheung P.C."/>
            <person name="Conrad A.L."/>
            <person name="Dejesa L.C."/>
            <person name="Hao J."/>
            <person name="Honchak B.M."/>
            <person name="Karbach L.E."/>
            <person name="Kurdoglu A."/>
            <person name="Lahiri S."/>
            <person name="Mastrian S.D."/>
            <person name="Miyashita H."/>
            <person name="Page L."/>
            <person name="Ramakrishna P."/>
            <person name="Satoh S."/>
            <person name="Sattley W.M."/>
            <person name="Shimada Y."/>
            <person name="Taylor H.L."/>
            <person name="Tomo T."/>
            <person name="Tsuchiya T."/>
            <person name="Wang Z.T."/>
            <person name="Raymond J."/>
            <person name="Mimuro M."/>
            <person name="Blankenship R.E."/>
            <person name="Touchman J.W."/>
        </authorList>
    </citation>
    <scope>NUCLEOTIDE SEQUENCE [LARGE SCALE GENOMIC DNA]</scope>
    <source>
        <strain evidence="6">MBIC 11017</strain>
        <strain evidence="3">MBIC11017</strain>
    </source>
</reference>
<keyword evidence="6" id="KW-1185">Reference proteome</keyword>
<dbReference type="EMBL" id="CP000828">
    <property type="protein sequence ID" value="ABW25149.1"/>
    <property type="molecule type" value="Genomic_DNA"/>
</dbReference>
<dbReference type="AlphaFoldDB" id="B0BYN0"/>
<dbReference type="EMBL" id="CP000828">
    <property type="protein sequence ID" value="ABW25915.1"/>
    <property type="molecule type" value="Genomic_DNA"/>
</dbReference>
<dbReference type="GO" id="GO:0003677">
    <property type="term" value="F:DNA binding"/>
    <property type="evidence" value="ECO:0007669"/>
    <property type="project" value="InterPro"/>
</dbReference>
<evidence type="ECO:0000313" key="3">
    <source>
        <dbReference type="EMBL" id="ABW25915.1"/>
    </source>
</evidence>
<dbReference type="InterPro" id="IPR036388">
    <property type="entry name" value="WH-like_DNA-bd_sf"/>
</dbReference>
<dbReference type="KEGG" id="amr:AM1_2403"/>
<dbReference type="SUPFAM" id="SSF46689">
    <property type="entry name" value="Homeodomain-like"/>
    <property type="match status" value="1"/>
</dbReference>
<dbReference type="InterPro" id="IPR009057">
    <property type="entry name" value="Homeodomain-like_sf"/>
</dbReference>
<dbReference type="GO" id="GO:0006313">
    <property type="term" value="P:DNA transposition"/>
    <property type="evidence" value="ECO:0007669"/>
    <property type="project" value="InterPro"/>
</dbReference>
<keyword evidence="1" id="KW-0175">Coiled coil</keyword>
<dbReference type="KEGG" id="amr:AM1_2476"/>
<dbReference type="Gene3D" id="1.10.10.10">
    <property type="entry name" value="Winged helix-like DNA-binding domain superfamily/Winged helix DNA-binding domain"/>
    <property type="match status" value="1"/>
</dbReference>
<dbReference type="Pfam" id="PF01527">
    <property type="entry name" value="HTH_Tnp_1"/>
    <property type="match status" value="1"/>
</dbReference>
<evidence type="ECO:0000313" key="6">
    <source>
        <dbReference type="Proteomes" id="UP000000268"/>
    </source>
</evidence>
<dbReference type="KEGG" id="amr:AM1_0061"/>
<evidence type="ECO:0000313" key="4">
    <source>
        <dbReference type="EMBL" id="ABW27413.1"/>
    </source>
</evidence>
<evidence type="ECO:0000256" key="1">
    <source>
        <dbReference type="SAM" id="Coils"/>
    </source>
</evidence>
<dbReference type="InterPro" id="IPR002514">
    <property type="entry name" value="Transposase_8"/>
</dbReference>
<dbReference type="KEGG" id="amr:AM1_0873"/>
<sequence length="101" mass="11495">MSSKRRQYSAEFKAQVVLQLLSGEKTSSALCRIHTLHSSLLNRWRKEFLAHASSIFESQNNDDNAEAKIAQLERLVGQLTLQLEIAKKASMSLHLTKNGRW</sequence>